<dbReference type="GO" id="GO:0006487">
    <property type="term" value="P:protein N-linked glycosylation"/>
    <property type="evidence" value="ECO:0007669"/>
    <property type="project" value="TreeGrafter"/>
</dbReference>
<evidence type="ECO:0000256" key="4">
    <source>
        <dbReference type="ARBA" id="ARBA00022679"/>
    </source>
</evidence>
<dbReference type="Pfam" id="PF13522">
    <property type="entry name" value="GATase_6"/>
    <property type="match status" value="1"/>
</dbReference>
<dbReference type="AlphaFoldDB" id="A0A8J8NZ08"/>
<dbReference type="EMBL" id="RRYP01004423">
    <property type="protein sequence ID" value="TNV82870.1"/>
    <property type="molecule type" value="Genomic_DNA"/>
</dbReference>
<dbReference type="GO" id="GO:0006002">
    <property type="term" value="P:fructose 6-phosphate metabolic process"/>
    <property type="evidence" value="ECO:0007669"/>
    <property type="project" value="TreeGrafter"/>
</dbReference>
<evidence type="ECO:0000259" key="7">
    <source>
        <dbReference type="PROSITE" id="PS51278"/>
    </source>
</evidence>
<dbReference type="SUPFAM" id="SSF53697">
    <property type="entry name" value="SIS domain"/>
    <property type="match status" value="1"/>
</dbReference>
<dbReference type="Gene3D" id="3.60.20.10">
    <property type="entry name" value="Glutamine Phosphoribosylpyrophosphate, subunit 1, domain 1"/>
    <property type="match status" value="1"/>
</dbReference>
<comment type="caution">
    <text evidence="9">The sequence shown here is derived from an EMBL/GenBank/DDBJ whole genome shotgun (WGS) entry which is preliminary data.</text>
</comment>
<name>A0A8J8NZ08_HALGN</name>
<dbReference type="InterPro" id="IPR035466">
    <property type="entry name" value="GlmS/AgaS_SIS"/>
</dbReference>
<evidence type="ECO:0000313" key="9">
    <source>
        <dbReference type="EMBL" id="TNV82870.1"/>
    </source>
</evidence>
<comment type="catalytic activity">
    <reaction evidence="1">
        <text>D-fructose 6-phosphate + L-glutamine = D-glucosamine 6-phosphate + L-glutamate</text>
        <dbReference type="Rhea" id="RHEA:13237"/>
        <dbReference type="ChEBI" id="CHEBI:29985"/>
        <dbReference type="ChEBI" id="CHEBI:58359"/>
        <dbReference type="ChEBI" id="CHEBI:58725"/>
        <dbReference type="ChEBI" id="CHEBI:61527"/>
        <dbReference type="EC" id="2.6.1.16"/>
    </reaction>
</comment>
<dbReference type="PANTHER" id="PTHR10937:SF0">
    <property type="entry name" value="GLUTAMINE--FRUCTOSE-6-PHOSPHATE TRANSAMINASE (ISOMERIZING)"/>
    <property type="match status" value="1"/>
</dbReference>
<dbReference type="Proteomes" id="UP000785679">
    <property type="component" value="Unassembled WGS sequence"/>
</dbReference>
<proteinExistence type="predicted"/>
<reference evidence="9" key="1">
    <citation type="submission" date="2019-06" db="EMBL/GenBank/DDBJ databases">
        <authorList>
            <person name="Zheng W."/>
        </authorList>
    </citation>
    <scope>NUCLEOTIDE SEQUENCE</scope>
    <source>
        <strain evidence="9">QDHG01</strain>
    </source>
</reference>
<dbReference type="PROSITE" id="PS51278">
    <property type="entry name" value="GATASE_TYPE_2"/>
    <property type="match status" value="1"/>
</dbReference>
<evidence type="ECO:0000256" key="2">
    <source>
        <dbReference type="ARBA" id="ARBA00012916"/>
    </source>
</evidence>
<feature type="domain" description="Glutamine amidotransferase type-2" evidence="7">
    <location>
        <begin position="1"/>
        <end position="190"/>
    </location>
</feature>
<accession>A0A8J8NZ08</accession>
<keyword evidence="5" id="KW-0677">Repeat</keyword>
<keyword evidence="4" id="KW-0808">Transferase</keyword>
<dbReference type="InterPro" id="IPR035490">
    <property type="entry name" value="GlmS/FrlB_SIS"/>
</dbReference>
<evidence type="ECO:0000256" key="3">
    <source>
        <dbReference type="ARBA" id="ARBA00022576"/>
    </source>
</evidence>
<evidence type="ECO:0000259" key="8">
    <source>
        <dbReference type="PROSITE" id="PS51464"/>
    </source>
</evidence>
<dbReference type="InterPro" id="IPR029055">
    <property type="entry name" value="Ntn_hydrolases_N"/>
</dbReference>
<evidence type="ECO:0000313" key="10">
    <source>
        <dbReference type="Proteomes" id="UP000785679"/>
    </source>
</evidence>
<dbReference type="Pfam" id="PF01380">
    <property type="entry name" value="SIS"/>
    <property type="match status" value="1"/>
</dbReference>
<keyword evidence="10" id="KW-1185">Reference proteome</keyword>
<keyword evidence="3" id="KW-0032">Aminotransferase</keyword>
<dbReference type="OrthoDB" id="15235at2759"/>
<dbReference type="InterPro" id="IPR046348">
    <property type="entry name" value="SIS_dom_sf"/>
</dbReference>
<keyword evidence="6" id="KW-0315">Glutamine amidotransferase</keyword>
<dbReference type="PROSITE" id="PS51464">
    <property type="entry name" value="SIS"/>
    <property type="match status" value="2"/>
</dbReference>
<dbReference type="SUPFAM" id="SSF56235">
    <property type="entry name" value="N-terminal nucleophile aminohydrolases (Ntn hydrolases)"/>
    <property type="match status" value="1"/>
</dbReference>
<gene>
    <name evidence="9" type="ORF">FGO68_gene6977</name>
</gene>
<evidence type="ECO:0000256" key="5">
    <source>
        <dbReference type="ARBA" id="ARBA00022737"/>
    </source>
</evidence>
<dbReference type="InterPro" id="IPR017932">
    <property type="entry name" value="GATase_2_dom"/>
</dbReference>
<organism evidence="9 10">
    <name type="scientific">Halteria grandinella</name>
    <dbReference type="NCBI Taxonomy" id="5974"/>
    <lineage>
        <taxon>Eukaryota</taxon>
        <taxon>Sar</taxon>
        <taxon>Alveolata</taxon>
        <taxon>Ciliophora</taxon>
        <taxon>Intramacronucleata</taxon>
        <taxon>Spirotrichea</taxon>
        <taxon>Stichotrichia</taxon>
        <taxon>Sporadotrichida</taxon>
        <taxon>Halteriidae</taxon>
        <taxon>Halteria</taxon>
    </lineage>
</organism>
<dbReference type="GO" id="GO:0097367">
    <property type="term" value="F:carbohydrate derivative binding"/>
    <property type="evidence" value="ECO:0007669"/>
    <property type="project" value="InterPro"/>
</dbReference>
<dbReference type="EC" id="2.6.1.16" evidence="2"/>
<dbReference type="CDD" id="cd05009">
    <property type="entry name" value="SIS_GlmS_GlmD_2"/>
    <property type="match status" value="1"/>
</dbReference>
<feature type="domain" description="SIS" evidence="8">
    <location>
        <begin position="251"/>
        <end position="407"/>
    </location>
</feature>
<sequence>MIQRNRTASVPLEEDCFTKLEKSFSTSDPITSSLGILHSRYSSSKKIKDSLAHPHLDDKNRVAIFHNGFIANYEDLASQLKASHGITIDTDSQLIAKLIGVEMDQGATVKEAIKTLVEKRLMGTWKLAVMPLEQPDHVYFVKNSGEIIIGQADDAVIVSTEEVLFKESPELAGVKYEKIPNNYLVDLKDDCTITMEKLEKKMVVDRKPKGAFEHIFQEEVYEAAEAVNSAIDFGQKFISNHQVYLGGFEQAHEELRLIQNLIIGANGSSKIAADYGVYLMKELRIFNTVRVFDGHELKRGDLERLRFGGYLTLSQSGESPALISALKTAKELELTCINVVNVEDSPITKVTDHLRGEDESGRDRNIGFYMKTGYCYCDIKSFIPQVVSMALVALWFSDHKMRKPNKEVKKLRQSLVEDLELLNMRLKQALTEPILTSYKAVGQFLKDHENLFMLGRGTGVFVCSYMAEKFTQVTTIHAEAYPSGEFRHGPLSMIDDKERTPVLFIVNDDEHLTQILGNIGQVRERGATIIVISTVEGLDKLMDVSKIHFLIELLPVKSHFASLQACTALQMIAYYTARARGLNPDQQVFDAIDFNHAFQ</sequence>
<evidence type="ECO:0000256" key="6">
    <source>
        <dbReference type="ARBA" id="ARBA00022962"/>
    </source>
</evidence>
<feature type="domain" description="SIS" evidence="8">
    <location>
        <begin position="441"/>
        <end position="587"/>
    </location>
</feature>
<dbReference type="Gene3D" id="3.40.50.10490">
    <property type="entry name" value="Glucose-6-phosphate isomerase like protein, domain 1"/>
    <property type="match status" value="2"/>
</dbReference>
<dbReference type="GO" id="GO:0004360">
    <property type="term" value="F:glutamine-fructose-6-phosphate transaminase (isomerizing) activity"/>
    <property type="evidence" value="ECO:0007669"/>
    <property type="project" value="UniProtKB-EC"/>
</dbReference>
<dbReference type="InterPro" id="IPR001347">
    <property type="entry name" value="SIS_dom"/>
</dbReference>
<evidence type="ECO:0000256" key="1">
    <source>
        <dbReference type="ARBA" id="ARBA00001031"/>
    </source>
</evidence>
<dbReference type="PANTHER" id="PTHR10937">
    <property type="entry name" value="GLUCOSAMINE--FRUCTOSE-6-PHOSPHATE AMINOTRANSFERASE, ISOMERIZING"/>
    <property type="match status" value="1"/>
</dbReference>
<protein>
    <recommendedName>
        <fullName evidence="2">glutamine--fructose-6-phosphate transaminase (isomerizing)</fullName>
        <ecNumber evidence="2">2.6.1.16</ecNumber>
    </recommendedName>
</protein>
<dbReference type="GO" id="GO:0006047">
    <property type="term" value="P:UDP-N-acetylglucosamine metabolic process"/>
    <property type="evidence" value="ECO:0007669"/>
    <property type="project" value="TreeGrafter"/>
</dbReference>
<dbReference type="CDD" id="cd05008">
    <property type="entry name" value="SIS_GlmS_GlmD_1"/>
    <property type="match status" value="1"/>
</dbReference>